<reference evidence="3" key="1">
    <citation type="journal article" date="2019" name="Int. J. Syst. Evol. Microbiol.">
        <title>The Global Catalogue of Microorganisms (GCM) 10K type strain sequencing project: providing services to taxonomists for standard genome sequencing and annotation.</title>
        <authorList>
            <consortium name="The Broad Institute Genomics Platform"/>
            <consortium name="The Broad Institute Genome Sequencing Center for Infectious Disease"/>
            <person name="Wu L."/>
            <person name="Ma J."/>
        </authorList>
    </citation>
    <scope>NUCLEOTIDE SEQUENCE [LARGE SCALE GENOMIC DNA]</scope>
    <source>
        <strain evidence="3">JCM 4602</strain>
    </source>
</reference>
<keyword evidence="1" id="KW-0472">Membrane</keyword>
<keyword evidence="1" id="KW-0812">Transmembrane</keyword>
<keyword evidence="3" id="KW-1185">Reference proteome</keyword>
<organism evidence="2 3">
    <name type="scientific">Streptomyces rubiginosohelvolus</name>
    <dbReference type="NCBI Taxonomy" id="67362"/>
    <lineage>
        <taxon>Bacteria</taxon>
        <taxon>Bacillati</taxon>
        <taxon>Actinomycetota</taxon>
        <taxon>Actinomycetes</taxon>
        <taxon>Kitasatosporales</taxon>
        <taxon>Streptomycetaceae</taxon>
        <taxon>Streptomyces</taxon>
    </lineage>
</organism>
<accession>A0ABQ3BE30</accession>
<evidence type="ECO:0000313" key="2">
    <source>
        <dbReference type="EMBL" id="GGZ38860.1"/>
    </source>
</evidence>
<keyword evidence="1" id="KW-1133">Transmembrane helix</keyword>
<feature type="transmembrane region" description="Helical" evidence="1">
    <location>
        <begin position="15"/>
        <end position="38"/>
    </location>
</feature>
<proteinExistence type="predicted"/>
<gene>
    <name evidence="2" type="ORF">GCM10010328_10950</name>
</gene>
<dbReference type="EMBL" id="BMUW01000001">
    <property type="protein sequence ID" value="GGZ38860.1"/>
    <property type="molecule type" value="Genomic_DNA"/>
</dbReference>
<comment type="caution">
    <text evidence="2">The sequence shown here is derived from an EMBL/GenBank/DDBJ whole genome shotgun (WGS) entry which is preliminary data.</text>
</comment>
<evidence type="ECO:0000256" key="1">
    <source>
        <dbReference type="SAM" id="Phobius"/>
    </source>
</evidence>
<evidence type="ECO:0008006" key="4">
    <source>
        <dbReference type="Google" id="ProtNLM"/>
    </source>
</evidence>
<evidence type="ECO:0000313" key="3">
    <source>
        <dbReference type="Proteomes" id="UP000624183"/>
    </source>
</evidence>
<name>A0ABQ3BE30_9ACTN</name>
<sequence>MTTGVRMTHLDFPTWVSYVILVAPTAVILPIAVPRLYAHLRLKTKGTKAAGTCRSSYFAKGSFVLHYSYEDHKGGLHFRRAKSDDFGLTADEGETLPVVFDPAFPRVSRTQTELRRLLPWAPVSTGTWAVAQALCVFLAGARGIG</sequence>
<dbReference type="Proteomes" id="UP000624183">
    <property type="component" value="Unassembled WGS sequence"/>
</dbReference>
<protein>
    <recommendedName>
        <fullName evidence="4">DUF3592 domain-containing protein</fullName>
    </recommendedName>
</protein>